<dbReference type="InterPro" id="IPR027417">
    <property type="entry name" value="P-loop_NTPase"/>
</dbReference>
<dbReference type="HOGENOM" id="CLU_084525_1_0_1"/>
<evidence type="ECO:0000313" key="1">
    <source>
        <dbReference type="EMBL" id="KIK58111.1"/>
    </source>
</evidence>
<reference evidence="1 2" key="1">
    <citation type="submission" date="2014-04" db="EMBL/GenBank/DDBJ databases">
        <title>Evolutionary Origins and Diversification of the Mycorrhizal Mutualists.</title>
        <authorList>
            <consortium name="DOE Joint Genome Institute"/>
            <consortium name="Mycorrhizal Genomics Consortium"/>
            <person name="Kohler A."/>
            <person name="Kuo A."/>
            <person name="Nagy L.G."/>
            <person name="Floudas D."/>
            <person name="Copeland A."/>
            <person name="Barry K.W."/>
            <person name="Cichocki N."/>
            <person name="Veneault-Fourrey C."/>
            <person name="LaButti K."/>
            <person name="Lindquist E.A."/>
            <person name="Lipzen A."/>
            <person name="Lundell T."/>
            <person name="Morin E."/>
            <person name="Murat C."/>
            <person name="Riley R."/>
            <person name="Ohm R."/>
            <person name="Sun H."/>
            <person name="Tunlid A."/>
            <person name="Henrissat B."/>
            <person name="Grigoriev I.V."/>
            <person name="Hibbett D.S."/>
            <person name="Martin F."/>
        </authorList>
    </citation>
    <scope>NUCLEOTIDE SEQUENCE [LARGE SCALE GENOMIC DNA]</scope>
    <source>
        <strain evidence="1 2">FD-317 M1</strain>
    </source>
</reference>
<dbReference type="OrthoDB" id="674604at2759"/>
<evidence type="ECO:0000313" key="2">
    <source>
        <dbReference type="Proteomes" id="UP000053593"/>
    </source>
</evidence>
<name>A0A0D0BS45_9AGAR</name>
<protein>
    <recommendedName>
        <fullName evidence="3">NB-ARC domain-containing protein</fullName>
    </recommendedName>
</protein>
<gene>
    <name evidence="1" type="ORF">GYMLUDRAFT_45662</name>
</gene>
<keyword evidence="2" id="KW-1185">Reference proteome</keyword>
<evidence type="ECO:0008006" key="3">
    <source>
        <dbReference type="Google" id="ProtNLM"/>
    </source>
</evidence>
<dbReference type="EMBL" id="KN834787">
    <property type="protein sequence ID" value="KIK58111.1"/>
    <property type="molecule type" value="Genomic_DNA"/>
</dbReference>
<accession>A0A0D0BS45</accession>
<dbReference type="Gene3D" id="3.40.50.300">
    <property type="entry name" value="P-loop containing nucleotide triphosphate hydrolases"/>
    <property type="match status" value="1"/>
</dbReference>
<organism evidence="1 2">
    <name type="scientific">Collybiopsis luxurians FD-317 M1</name>
    <dbReference type="NCBI Taxonomy" id="944289"/>
    <lineage>
        <taxon>Eukaryota</taxon>
        <taxon>Fungi</taxon>
        <taxon>Dikarya</taxon>
        <taxon>Basidiomycota</taxon>
        <taxon>Agaricomycotina</taxon>
        <taxon>Agaricomycetes</taxon>
        <taxon>Agaricomycetidae</taxon>
        <taxon>Agaricales</taxon>
        <taxon>Marasmiineae</taxon>
        <taxon>Omphalotaceae</taxon>
        <taxon>Collybiopsis</taxon>
        <taxon>Collybiopsis luxurians</taxon>
    </lineage>
</organism>
<dbReference type="SUPFAM" id="SSF52540">
    <property type="entry name" value="P-loop containing nucleoside triphosphate hydrolases"/>
    <property type="match status" value="1"/>
</dbReference>
<dbReference type="AlphaFoldDB" id="A0A0D0BS45"/>
<sequence>MFAGASNFAISGSPTFIVHQFISEAGSFQQETIGAVPPGYIADMTDLIPVSPFFTGRKDILLELANYFFPEPESTAIHERKIFILYGIGGAGKTQTALKFIHTFKTRFVGCYQIAASSEESIKASFYDIAVKNDLSKSSTWEAGLRWLAKHEKEWFILYDNADDPKIDLGQFLPQSSHGNIIVTSRNSTEETAQYEVPRGERLGSRRWCTTASKACHKEPSAYLRR</sequence>
<proteinExistence type="predicted"/>
<dbReference type="Proteomes" id="UP000053593">
    <property type="component" value="Unassembled WGS sequence"/>
</dbReference>